<reference evidence="4" key="1">
    <citation type="journal article" date="2013" name="Science">
        <title>The Amborella genome and the evolution of flowering plants.</title>
        <authorList>
            <consortium name="Amborella Genome Project"/>
        </authorList>
    </citation>
    <scope>NUCLEOTIDE SEQUENCE [LARGE SCALE GENOMIC DNA]</scope>
</reference>
<evidence type="ECO:0000313" key="4">
    <source>
        <dbReference type="Proteomes" id="UP000017836"/>
    </source>
</evidence>
<keyword evidence="2" id="KW-0732">Signal</keyword>
<feature type="compositionally biased region" description="Basic and acidic residues" evidence="1">
    <location>
        <begin position="88"/>
        <end position="99"/>
    </location>
</feature>
<protein>
    <submittedName>
        <fullName evidence="3">Uncharacterized protein</fullName>
    </submittedName>
</protein>
<gene>
    <name evidence="3" type="ORF">AMTR_s00440p00012040</name>
</gene>
<organism evidence="3 4">
    <name type="scientific">Amborella trichopoda</name>
    <dbReference type="NCBI Taxonomy" id="13333"/>
    <lineage>
        <taxon>Eukaryota</taxon>
        <taxon>Viridiplantae</taxon>
        <taxon>Streptophyta</taxon>
        <taxon>Embryophyta</taxon>
        <taxon>Tracheophyta</taxon>
        <taxon>Spermatophyta</taxon>
        <taxon>Magnoliopsida</taxon>
        <taxon>Amborellales</taxon>
        <taxon>Amborellaceae</taxon>
        <taxon>Amborella</taxon>
    </lineage>
</organism>
<sequence length="99" mass="10591">MLRSMGFVVLGIIMCLQSVQGSGVLNGDVWEKRENEVRMLRALKSGPVPPSEPSGCTNVKGQPGPICPPFPRNVAGVRSSPPIGNAKADNEIHNQAERN</sequence>
<dbReference type="AlphaFoldDB" id="W1PMZ5"/>
<evidence type="ECO:0000313" key="3">
    <source>
        <dbReference type="EMBL" id="ERN11397.1"/>
    </source>
</evidence>
<evidence type="ECO:0000256" key="2">
    <source>
        <dbReference type="SAM" id="SignalP"/>
    </source>
</evidence>
<accession>W1PMZ5</accession>
<feature type="signal peptide" evidence="2">
    <location>
        <begin position="1"/>
        <end position="21"/>
    </location>
</feature>
<dbReference type="Proteomes" id="UP000017836">
    <property type="component" value="Unassembled WGS sequence"/>
</dbReference>
<keyword evidence="4" id="KW-1185">Reference proteome</keyword>
<dbReference type="EMBL" id="KI392700">
    <property type="protein sequence ID" value="ERN11397.1"/>
    <property type="molecule type" value="Genomic_DNA"/>
</dbReference>
<dbReference type="HOGENOM" id="CLU_2323606_0_0_1"/>
<name>W1PMZ5_AMBTC</name>
<evidence type="ECO:0000256" key="1">
    <source>
        <dbReference type="SAM" id="MobiDB-lite"/>
    </source>
</evidence>
<feature type="region of interest" description="Disordered" evidence="1">
    <location>
        <begin position="44"/>
        <end position="99"/>
    </location>
</feature>
<feature type="chain" id="PRO_5004807650" evidence="2">
    <location>
        <begin position="22"/>
        <end position="99"/>
    </location>
</feature>
<dbReference type="Gramene" id="ERN11397">
    <property type="protein sequence ID" value="ERN11397"/>
    <property type="gene ID" value="AMTR_s00440p00012040"/>
</dbReference>
<proteinExistence type="predicted"/>